<gene>
    <name evidence="1" type="ORF">PENTCL1PPCAC_25454</name>
</gene>
<accession>A0AAV5UA91</accession>
<evidence type="ECO:0000313" key="1">
    <source>
        <dbReference type="EMBL" id="GMT03280.1"/>
    </source>
</evidence>
<keyword evidence="2" id="KW-1185">Reference proteome</keyword>
<name>A0AAV5UA91_9BILA</name>
<evidence type="ECO:0000313" key="2">
    <source>
        <dbReference type="Proteomes" id="UP001432027"/>
    </source>
</evidence>
<comment type="caution">
    <text evidence="1">The sequence shown here is derived from an EMBL/GenBank/DDBJ whole genome shotgun (WGS) entry which is preliminary data.</text>
</comment>
<dbReference type="EMBL" id="BTSX01000006">
    <property type="protein sequence ID" value="GMT03280.1"/>
    <property type="molecule type" value="Genomic_DNA"/>
</dbReference>
<sequence length="85" mass="10154">LVLTKQAHDRIRSSIFAPTPFDRYNLDKVFNEPFKIGTQWGDMMEEGNRELIKVRAPPVTMMNGMWKWWHMADAVYTIEYMRTFP</sequence>
<proteinExistence type="predicted"/>
<reference evidence="1" key="1">
    <citation type="submission" date="2023-10" db="EMBL/GenBank/DDBJ databases">
        <title>Genome assembly of Pristionchus species.</title>
        <authorList>
            <person name="Yoshida K."/>
            <person name="Sommer R.J."/>
        </authorList>
    </citation>
    <scope>NUCLEOTIDE SEQUENCE</scope>
    <source>
        <strain evidence="1">RS0144</strain>
    </source>
</reference>
<dbReference type="AlphaFoldDB" id="A0AAV5UA91"/>
<dbReference type="Proteomes" id="UP001432027">
    <property type="component" value="Unassembled WGS sequence"/>
</dbReference>
<organism evidence="1 2">
    <name type="scientific">Pristionchus entomophagus</name>
    <dbReference type="NCBI Taxonomy" id="358040"/>
    <lineage>
        <taxon>Eukaryota</taxon>
        <taxon>Metazoa</taxon>
        <taxon>Ecdysozoa</taxon>
        <taxon>Nematoda</taxon>
        <taxon>Chromadorea</taxon>
        <taxon>Rhabditida</taxon>
        <taxon>Rhabditina</taxon>
        <taxon>Diplogasteromorpha</taxon>
        <taxon>Diplogasteroidea</taxon>
        <taxon>Neodiplogasteridae</taxon>
        <taxon>Pristionchus</taxon>
    </lineage>
</organism>
<protein>
    <submittedName>
        <fullName evidence="1">Uncharacterized protein</fullName>
    </submittedName>
</protein>
<feature type="non-terminal residue" evidence="1">
    <location>
        <position position="85"/>
    </location>
</feature>
<feature type="non-terminal residue" evidence="1">
    <location>
        <position position="1"/>
    </location>
</feature>